<name>A0A8T2P429_9TELE</name>
<keyword evidence="3" id="KW-1185">Reference proteome</keyword>
<proteinExistence type="predicted"/>
<dbReference type="AlphaFoldDB" id="A0A8T2P429"/>
<evidence type="ECO:0000256" key="1">
    <source>
        <dbReference type="SAM" id="Phobius"/>
    </source>
</evidence>
<protein>
    <submittedName>
        <fullName evidence="2">Uncharacterized protein</fullName>
    </submittedName>
</protein>
<feature type="transmembrane region" description="Helical" evidence="1">
    <location>
        <begin position="79"/>
        <end position="104"/>
    </location>
</feature>
<feature type="transmembrane region" description="Helical" evidence="1">
    <location>
        <begin position="236"/>
        <end position="256"/>
    </location>
</feature>
<gene>
    <name evidence="2" type="ORF">JZ751_007867</name>
</gene>
<reference evidence="2" key="1">
    <citation type="thesis" date="2021" institute="BYU ScholarsArchive" country="Provo, UT, USA">
        <title>Applications of and Algorithms for Genome Assembly and Genomic Analyses with an Emphasis on Marine Teleosts.</title>
        <authorList>
            <person name="Pickett B.D."/>
        </authorList>
    </citation>
    <scope>NUCLEOTIDE SEQUENCE</scope>
    <source>
        <strain evidence="2">HI-2016</strain>
    </source>
</reference>
<feature type="transmembrane region" description="Helical" evidence="1">
    <location>
        <begin position="198"/>
        <end position="216"/>
    </location>
</feature>
<dbReference type="Proteomes" id="UP000824540">
    <property type="component" value="Unassembled WGS sequence"/>
</dbReference>
<keyword evidence="1" id="KW-0472">Membrane</keyword>
<feature type="transmembrane region" description="Helical" evidence="1">
    <location>
        <begin position="44"/>
        <end position="67"/>
    </location>
</feature>
<keyword evidence="1" id="KW-1133">Transmembrane helix</keyword>
<evidence type="ECO:0000313" key="3">
    <source>
        <dbReference type="Proteomes" id="UP000824540"/>
    </source>
</evidence>
<sequence length="319" mass="35604">MTNTEDPAGWKHYRSPLRFNGKRITLLSTLRVHPSGRWKSHSPLIYTGISILALLVYSQCNKLYSFVTHIFISQYRFPYVVSLTFAQVVLTLVTMVTLHAVGAIKLHPYSLHLGERLLVPSICDSIQAVLELWAHINAPSGLYPLTLCLLPLTCVGWTHGLGLKPYLSIKTTFVLAAVTFTSVTIIGAHDVLWTEPLVSLYAPLSLFLHSLSLCWLAKLGRMERRLKGHRVSALDLYYCLTVNRSLVLGFLCLLHPDSPRVLSEGCWHCLLFLAYLLAILLLGALQHFLLALTTLYCSPVAAGILHTTQDLVQTFTSLL</sequence>
<feature type="transmembrane region" description="Helical" evidence="1">
    <location>
        <begin position="262"/>
        <end position="285"/>
    </location>
</feature>
<evidence type="ECO:0000313" key="2">
    <source>
        <dbReference type="EMBL" id="KAG9346051.1"/>
    </source>
</evidence>
<accession>A0A8T2P429</accession>
<dbReference type="OrthoDB" id="9943635at2759"/>
<feature type="transmembrane region" description="Helical" evidence="1">
    <location>
        <begin position="142"/>
        <end position="161"/>
    </location>
</feature>
<feature type="transmembrane region" description="Helical" evidence="1">
    <location>
        <begin position="173"/>
        <end position="192"/>
    </location>
</feature>
<keyword evidence="1" id="KW-0812">Transmembrane</keyword>
<dbReference type="EMBL" id="JAFBMS010000016">
    <property type="protein sequence ID" value="KAG9346051.1"/>
    <property type="molecule type" value="Genomic_DNA"/>
</dbReference>
<organism evidence="2 3">
    <name type="scientific">Albula glossodonta</name>
    <name type="common">roundjaw bonefish</name>
    <dbReference type="NCBI Taxonomy" id="121402"/>
    <lineage>
        <taxon>Eukaryota</taxon>
        <taxon>Metazoa</taxon>
        <taxon>Chordata</taxon>
        <taxon>Craniata</taxon>
        <taxon>Vertebrata</taxon>
        <taxon>Euteleostomi</taxon>
        <taxon>Actinopterygii</taxon>
        <taxon>Neopterygii</taxon>
        <taxon>Teleostei</taxon>
        <taxon>Albuliformes</taxon>
        <taxon>Albulidae</taxon>
        <taxon>Albula</taxon>
    </lineage>
</organism>
<comment type="caution">
    <text evidence="2">The sequence shown here is derived from an EMBL/GenBank/DDBJ whole genome shotgun (WGS) entry which is preliminary data.</text>
</comment>